<dbReference type="EMBL" id="JADDUC010000347">
    <property type="protein sequence ID" value="KAG0114070.1"/>
    <property type="molecule type" value="Genomic_DNA"/>
</dbReference>
<evidence type="ECO:0000313" key="1">
    <source>
        <dbReference type="EMBL" id="KAG0114070.1"/>
    </source>
</evidence>
<organism evidence="1">
    <name type="scientific">Lamprotornis superbus</name>
    <dbReference type="NCBI Taxonomy" id="245042"/>
    <lineage>
        <taxon>Eukaryota</taxon>
        <taxon>Metazoa</taxon>
        <taxon>Chordata</taxon>
        <taxon>Craniata</taxon>
        <taxon>Vertebrata</taxon>
        <taxon>Euteleostomi</taxon>
        <taxon>Archelosauria</taxon>
        <taxon>Archosauria</taxon>
        <taxon>Dinosauria</taxon>
        <taxon>Saurischia</taxon>
        <taxon>Theropoda</taxon>
        <taxon>Coelurosauria</taxon>
        <taxon>Aves</taxon>
        <taxon>Neognathae</taxon>
        <taxon>Neoaves</taxon>
        <taxon>Telluraves</taxon>
        <taxon>Australaves</taxon>
        <taxon>Passeriformes</taxon>
        <taxon>Sturnidae</taxon>
        <taxon>Lamprotornis</taxon>
    </lineage>
</organism>
<reference evidence="2 3" key="2">
    <citation type="journal article" date="2021" name="J. Hered.">
        <title>Feather Gene Expression Elucidates the Developmental Basis of Plumage Iridescence in African Starlings.</title>
        <authorList>
            <person name="Rubenstein D.R."/>
            <person name="Corvelo A."/>
            <person name="MacManes M.D."/>
            <person name="Maia R."/>
            <person name="Narzisi G."/>
            <person name="Rousaki A."/>
            <person name="Vandenabeele P."/>
            <person name="Shawkey M.D."/>
            <person name="Solomon J."/>
        </authorList>
    </citation>
    <scope>NUCLEOTIDE SEQUENCE [LARGE SCALE GENOMIC DNA]</scope>
    <source>
        <strain evidence="2">SS15</strain>
    </source>
</reference>
<reference evidence="2" key="3">
    <citation type="submission" date="2022-01" db="EMBL/GenBank/DDBJ databases">
        <authorList>
            <person name="Rubenstein D.R."/>
        </authorList>
    </citation>
    <scope>NUCLEOTIDE SEQUENCE</scope>
    <source>
        <strain evidence="2">SS15</strain>
        <tissue evidence="2">Liver</tissue>
    </source>
</reference>
<keyword evidence="3" id="KW-1185">Reference proteome</keyword>
<feature type="non-terminal residue" evidence="1">
    <location>
        <position position="105"/>
    </location>
</feature>
<dbReference type="EMBL" id="JADDUC020000003">
    <property type="protein sequence ID" value="KAI1240462.1"/>
    <property type="molecule type" value="Genomic_DNA"/>
</dbReference>
<evidence type="ECO:0000313" key="3">
    <source>
        <dbReference type="Proteomes" id="UP000618051"/>
    </source>
</evidence>
<sequence length="105" mass="11658">HLAALLTARRCWPQPWPSTWAATPPPPRTSACRGMKEPAKRMGRAAGPCCLCPRSPRSCTWRSCAHRPTAPGEATTACCTGTSRQHDWSRRETSCVFQHLEMLNL</sequence>
<evidence type="ECO:0000313" key="2">
    <source>
        <dbReference type="EMBL" id="KAI1240462.1"/>
    </source>
</evidence>
<protein>
    <submittedName>
        <fullName evidence="1">Uncharacterized protein</fullName>
    </submittedName>
</protein>
<dbReference type="Proteomes" id="UP000618051">
    <property type="component" value="Unassembled WGS sequence"/>
</dbReference>
<accession>A0A835NFB1</accession>
<proteinExistence type="predicted"/>
<dbReference type="AlphaFoldDB" id="A0A835NFB1"/>
<comment type="caution">
    <text evidence="1">The sequence shown here is derived from an EMBL/GenBank/DDBJ whole genome shotgun (WGS) entry which is preliminary data.</text>
</comment>
<name>A0A835NFB1_9PASS</name>
<reference evidence="1" key="1">
    <citation type="submission" date="2020-10" db="EMBL/GenBank/DDBJ databases">
        <title>Feather gene expression reveals the developmental basis of iridescence in African starlings.</title>
        <authorList>
            <person name="Rubenstein D.R."/>
        </authorList>
    </citation>
    <scope>NUCLEOTIDE SEQUENCE</scope>
    <source>
        <strain evidence="1">SS15</strain>
        <tissue evidence="1">Liver</tissue>
    </source>
</reference>
<gene>
    <name evidence="2" type="ORF">IHE44_0008885</name>
    <name evidence="1" type="ORF">IHE44_008942</name>
</gene>